<dbReference type="RefSeq" id="XP_068346245.1">
    <property type="nucleotide sequence ID" value="XM_068513292.1"/>
</dbReference>
<keyword evidence="1" id="KW-0539">Nucleus</keyword>
<feature type="domain" description="HMG box" evidence="3">
    <location>
        <begin position="52"/>
        <end position="120"/>
    </location>
</feature>
<evidence type="ECO:0000259" key="3">
    <source>
        <dbReference type="PROSITE" id="PS50118"/>
    </source>
</evidence>
<dbReference type="Pfam" id="PF00505">
    <property type="entry name" value="HMG_box"/>
    <property type="match status" value="1"/>
</dbReference>
<dbReference type="OrthoDB" id="1919336at2759"/>
<sequence>MNWYDFFFIQIIFLCYLLTNLSHKKFRKKMSASFMAPLEPPMATPIALSTPPGSHVEPFQIFCLERRPEIVRQHPQLTSSKVTSLLGTLWRATSPAVKRYYIDVAASARIPQSRSSKKKQREMTATMATNVGYSREESGDSAGKVTNGQFHHLPPPQIFECDLSKSGLTVSEKVGTYTHSSFLSPSLPAMISSSSQPSIPPINSITCNSSPEISPSCPVTQIGASSSLSAAMEPPLNLFIIPRAQTSSVISEISMKSIQARPGAV</sequence>
<feature type="transmembrane region" description="Helical" evidence="2">
    <location>
        <begin position="6"/>
        <end position="23"/>
    </location>
</feature>
<dbReference type="VEuPathDB" id="TrichDB:TRFO_40576"/>
<feature type="DNA-binding region" description="HMG box" evidence="1">
    <location>
        <begin position="52"/>
        <end position="120"/>
    </location>
</feature>
<dbReference type="InterPro" id="IPR009071">
    <property type="entry name" value="HMG_box_dom"/>
</dbReference>
<evidence type="ECO:0000256" key="2">
    <source>
        <dbReference type="SAM" id="Phobius"/>
    </source>
</evidence>
<keyword evidence="2" id="KW-0472">Membrane</keyword>
<dbReference type="CDD" id="cd00084">
    <property type="entry name" value="HMG-box_SF"/>
    <property type="match status" value="1"/>
</dbReference>
<dbReference type="AlphaFoldDB" id="A0A1J4J7D6"/>
<name>A0A1J4J7D6_9EUKA</name>
<evidence type="ECO:0000313" key="4">
    <source>
        <dbReference type="EMBL" id="OHS93108.1"/>
    </source>
</evidence>
<dbReference type="GO" id="GO:0003677">
    <property type="term" value="F:DNA binding"/>
    <property type="evidence" value="ECO:0007669"/>
    <property type="project" value="UniProtKB-UniRule"/>
</dbReference>
<dbReference type="Gene3D" id="1.10.30.10">
    <property type="entry name" value="High mobility group box domain"/>
    <property type="match status" value="1"/>
</dbReference>
<comment type="caution">
    <text evidence="4">The sequence shown here is derived from an EMBL/GenBank/DDBJ whole genome shotgun (WGS) entry which is preliminary data.</text>
</comment>
<protein>
    <recommendedName>
        <fullName evidence="3">HMG box domain-containing protein</fullName>
    </recommendedName>
</protein>
<proteinExistence type="predicted"/>
<reference evidence="4" key="1">
    <citation type="submission" date="2016-10" db="EMBL/GenBank/DDBJ databases">
        <authorList>
            <person name="Benchimol M."/>
            <person name="Almeida L.G."/>
            <person name="Vasconcelos A.T."/>
            <person name="Perreira-Neves A."/>
            <person name="Rosa I.A."/>
            <person name="Tasca T."/>
            <person name="Bogo M.R."/>
            <person name="de Souza W."/>
        </authorList>
    </citation>
    <scope>NUCLEOTIDE SEQUENCE [LARGE SCALE GENOMIC DNA]</scope>
    <source>
        <strain evidence="4">K</strain>
    </source>
</reference>
<keyword evidence="5" id="KW-1185">Reference proteome</keyword>
<keyword evidence="1" id="KW-0238">DNA-binding</keyword>
<keyword evidence="2" id="KW-0812">Transmembrane</keyword>
<organism evidence="4 5">
    <name type="scientific">Tritrichomonas foetus</name>
    <dbReference type="NCBI Taxonomy" id="1144522"/>
    <lineage>
        <taxon>Eukaryota</taxon>
        <taxon>Metamonada</taxon>
        <taxon>Parabasalia</taxon>
        <taxon>Tritrichomonadida</taxon>
        <taxon>Tritrichomonadidae</taxon>
        <taxon>Tritrichomonas</taxon>
    </lineage>
</organism>
<dbReference type="SMART" id="SM00398">
    <property type="entry name" value="HMG"/>
    <property type="match status" value="1"/>
</dbReference>
<dbReference type="SUPFAM" id="SSF47095">
    <property type="entry name" value="HMG-box"/>
    <property type="match status" value="1"/>
</dbReference>
<dbReference type="InterPro" id="IPR036910">
    <property type="entry name" value="HMG_box_dom_sf"/>
</dbReference>
<dbReference type="GO" id="GO:0005634">
    <property type="term" value="C:nucleus"/>
    <property type="evidence" value="ECO:0007669"/>
    <property type="project" value="UniProtKB-UniRule"/>
</dbReference>
<gene>
    <name evidence="4" type="ORF">TRFO_40576</name>
</gene>
<evidence type="ECO:0000256" key="1">
    <source>
        <dbReference type="PROSITE-ProRule" id="PRU00267"/>
    </source>
</evidence>
<dbReference type="PROSITE" id="PS50118">
    <property type="entry name" value="HMG_BOX_2"/>
    <property type="match status" value="1"/>
</dbReference>
<accession>A0A1J4J7D6</accession>
<keyword evidence="2" id="KW-1133">Transmembrane helix</keyword>
<dbReference type="Proteomes" id="UP000179807">
    <property type="component" value="Unassembled WGS sequence"/>
</dbReference>
<dbReference type="GeneID" id="94847996"/>
<dbReference type="EMBL" id="MLAK01001432">
    <property type="protein sequence ID" value="OHS93108.1"/>
    <property type="molecule type" value="Genomic_DNA"/>
</dbReference>
<evidence type="ECO:0000313" key="5">
    <source>
        <dbReference type="Proteomes" id="UP000179807"/>
    </source>
</evidence>